<organism evidence="1 3">
    <name type="scientific">Eubacterium limosum</name>
    <dbReference type="NCBI Taxonomy" id="1736"/>
    <lineage>
        <taxon>Bacteria</taxon>
        <taxon>Bacillati</taxon>
        <taxon>Bacillota</taxon>
        <taxon>Clostridia</taxon>
        <taxon>Eubacteriales</taxon>
        <taxon>Eubacteriaceae</taxon>
        <taxon>Eubacterium</taxon>
    </lineage>
</organism>
<reference evidence="1" key="3">
    <citation type="submission" date="2017-02" db="EMBL/GenBank/DDBJ databases">
        <title>Integrative analysis reveals regulation of autotrophic growth of syngas fermenting bacteria at the translational level.</title>
        <authorList>
            <person name="Song Y."/>
            <person name="Shin J."/>
            <person name="Jeong Y."/>
            <person name="Jin S."/>
            <person name="Kim D.R."/>
            <person name="Kim S.C."/>
            <person name="Cho S."/>
            <person name="Cho B.-K."/>
        </authorList>
    </citation>
    <scope>NUCLEOTIDE SEQUENCE</scope>
    <source>
        <strain evidence="1">ATCC 8486</strain>
    </source>
</reference>
<sequence length="116" mass="13366">MDAEKYLKERGRMSNGCNTYSCKDCKLGLCYNRHELTCTELEHRYPEEAVAIVENWAKEHPVRTYMSVFLEKFPDAEKEDGVPAACVVAVFGEKKKPEGCYNSINCSDCWNREVEE</sequence>
<proteinExistence type="predicted"/>
<evidence type="ECO:0000313" key="2">
    <source>
        <dbReference type="EMBL" id="ARD66082.1"/>
    </source>
</evidence>
<reference evidence="3" key="2">
    <citation type="journal article" date="2017" name="Sci. Rep.">
        <title>Determination of the Genome and Primary Transcriptome of Syngas Fermenting Eubacterium limosum ATCC 8486.</title>
        <authorList>
            <person name="Song Y."/>
            <person name="Shin J."/>
            <person name="Jeong Y."/>
            <person name="Jin S."/>
            <person name="Lee J.K."/>
            <person name="Kim D.R."/>
            <person name="Kim S.C."/>
            <person name="Cho S."/>
            <person name="Cho B.K."/>
        </authorList>
    </citation>
    <scope>NUCLEOTIDE SEQUENCE [LARGE SCALE GENOMIC DNA]</scope>
    <source>
        <strain evidence="3">ATCC 8486</strain>
    </source>
</reference>
<reference evidence="1" key="1">
    <citation type="journal article" date="2015" name="Genome Announc.">
        <title>Draft Genome Sequence of Chemolithoautotrophic Acetogenic Butanol-Producing Eubacterium limosum ATCC 8486.</title>
        <authorList>
            <person name="Song Y."/>
            <person name="Cho B.K."/>
        </authorList>
    </citation>
    <scope>NUCLEOTIDE SEQUENCE</scope>
    <source>
        <strain evidence="1">ATCC 8486</strain>
    </source>
</reference>
<evidence type="ECO:0000313" key="1">
    <source>
        <dbReference type="EMBL" id="ARD64046.1"/>
    </source>
</evidence>
<dbReference type="KEGG" id="elim:B2M23_00085"/>
<accession>A0AAC9W1G1</accession>
<evidence type="ECO:0000313" key="3">
    <source>
        <dbReference type="Proteomes" id="UP000192391"/>
    </source>
</evidence>
<dbReference type="EMBL" id="CP019962">
    <property type="protein sequence ID" value="ARD66082.1"/>
    <property type="molecule type" value="Genomic_DNA"/>
</dbReference>
<dbReference type="AlphaFoldDB" id="A0AAC9W1G1"/>
<dbReference type="KEGG" id="elim:B2M23_11255"/>
<protein>
    <submittedName>
        <fullName evidence="1">Uncharacterized protein</fullName>
    </submittedName>
</protein>
<dbReference type="Proteomes" id="UP000192391">
    <property type="component" value="Chromosome"/>
</dbReference>
<gene>
    <name evidence="1" type="ORF">B2M23_00085</name>
    <name evidence="2" type="ORF">B2M23_11255</name>
</gene>
<dbReference type="EMBL" id="CP019962">
    <property type="protein sequence ID" value="ARD64046.1"/>
    <property type="molecule type" value="Genomic_DNA"/>
</dbReference>
<name>A0AAC9W1G1_EUBLI</name>